<evidence type="ECO:0000256" key="2">
    <source>
        <dbReference type="SAM" id="SignalP"/>
    </source>
</evidence>
<name>A0ABS2KWB5_9NOCA</name>
<comment type="caution">
    <text evidence="4">The sequence shown here is derived from an EMBL/GenBank/DDBJ whole genome shotgun (WGS) entry which is preliminary data.</text>
</comment>
<dbReference type="PRINTS" id="PR00111">
    <property type="entry name" value="ABHYDROLASE"/>
</dbReference>
<dbReference type="InterPro" id="IPR050266">
    <property type="entry name" value="AB_hydrolase_sf"/>
</dbReference>
<evidence type="ECO:0000313" key="4">
    <source>
        <dbReference type="EMBL" id="MBM7416244.1"/>
    </source>
</evidence>
<dbReference type="PANTHER" id="PTHR43798">
    <property type="entry name" value="MONOACYLGLYCEROL LIPASE"/>
    <property type="match status" value="1"/>
</dbReference>
<evidence type="ECO:0000259" key="3">
    <source>
        <dbReference type="Pfam" id="PF00561"/>
    </source>
</evidence>
<dbReference type="EMBL" id="JAFBBK010000001">
    <property type="protein sequence ID" value="MBM7416244.1"/>
    <property type="molecule type" value="Genomic_DNA"/>
</dbReference>
<gene>
    <name evidence="4" type="ORF">JOE42_002977</name>
</gene>
<keyword evidence="5" id="KW-1185">Reference proteome</keyword>
<dbReference type="Gene3D" id="3.40.50.1820">
    <property type="entry name" value="alpha/beta hydrolase"/>
    <property type="match status" value="1"/>
</dbReference>
<dbReference type="PANTHER" id="PTHR43798:SF31">
    <property type="entry name" value="AB HYDROLASE SUPERFAMILY PROTEIN YCLE"/>
    <property type="match status" value="1"/>
</dbReference>
<feature type="signal peptide" evidence="2">
    <location>
        <begin position="1"/>
        <end position="19"/>
    </location>
</feature>
<keyword evidence="2" id="KW-0732">Signal</keyword>
<keyword evidence="1" id="KW-0378">Hydrolase</keyword>
<sequence>MTRGAVVTAAVAAVAVAGAASIRATRRASPPSARMADTDVLLARPELTPRVRTVVAEDGAALHVREYGDPDAAPIVLSHGWTCSADFWAPQINDLAGRYRVVVYDQRGHGASEVGTRPLGADVLGDDLAAVLDATVDSDTKAVVAGHSMGGMSVMSWAAQYPAQVRHYVKAILLANTATDSLVRETTVIPLPPGVAQVPARVASSVLGSALPIPSSPFSARALKYVTMGAESTPAQVAFCERIVRECSPRTRGMWGSALSALDIHDALENIDVPTSVIVGTRDRLTPPVHARKLADRLSRAGVLGRFLELDGVGHMSSVESIAEFDAELVRLAELPA</sequence>
<dbReference type="Proteomes" id="UP000703038">
    <property type="component" value="Unassembled WGS sequence"/>
</dbReference>
<evidence type="ECO:0000313" key="5">
    <source>
        <dbReference type="Proteomes" id="UP000703038"/>
    </source>
</evidence>
<dbReference type="InterPro" id="IPR000073">
    <property type="entry name" value="AB_hydrolase_1"/>
</dbReference>
<feature type="chain" id="PRO_5046663240" evidence="2">
    <location>
        <begin position="20"/>
        <end position="337"/>
    </location>
</feature>
<dbReference type="SUPFAM" id="SSF53474">
    <property type="entry name" value="alpha/beta-Hydrolases"/>
    <property type="match status" value="1"/>
</dbReference>
<feature type="domain" description="AB hydrolase-1" evidence="3">
    <location>
        <begin position="74"/>
        <end position="319"/>
    </location>
</feature>
<protein>
    <submittedName>
        <fullName evidence="4">Pimeloyl-ACP methyl ester carboxylesterase</fullName>
    </submittedName>
</protein>
<organism evidence="4 5">
    <name type="scientific">Rhodococcoides corynebacterioides</name>
    <dbReference type="NCBI Taxonomy" id="53972"/>
    <lineage>
        <taxon>Bacteria</taxon>
        <taxon>Bacillati</taxon>
        <taxon>Actinomycetota</taxon>
        <taxon>Actinomycetes</taxon>
        <taxon>Mycobacteriales</taxon>
        <taxon>Nocardiaceae</taxon>
        <taxon>Rhodococcoides</taxon>
    </lineage>
</organism>
<dbReference type="Pfam" id="PF00561">
    <property type="entry name" value="Abhydrolase_1"/>
    <property type="match status" value="1"/>
</dbReference>
<accession>A0ABS2KWB5</accession>
<evidence type="ECO:0000256" key="1">
    <source>
        <dbReference type="ARBA" id="ARBA00022801"/>
    </source>
</evidence>
<dbReference type="InterPro" id="IPR029058">
    <property type="entry name" value="AB_hydrolase_fold"/>
</dbReference>
<proteinExistence type="predicted"/>
<reference evidence="4 5" key="1">
    <citation type="submission" date="2021-01" db="EMBL/GenBank/DDBJ databases">
        <title>Genomics of switchgrass bacterial isolates.</title>
        <authorList>
            <person name="Shade A."/>
        </authorList>
    </citation>
    <scope>NUCLEOTIDE SEQUENCE [LARGE SCALE GENOMIC DNA]</scope>
    <source>
        <strain evidence="4 5">PvP111</strain>
    </source>
</reference>